<name>A0A383ECY8_9ZZZZ</name>
<evidence type="ECO:0000313" key="1">
    <source>
        <dbReference type="EMBL" id="SVE53988.1"/>
    </source>
</evidence>
<organism evidence="1">
    <name type="scientific">marine metagenome</name>
    <dbReference type="NCBI Taxonomy" id="408172"/>
    <lineage>
        <taxon>unclassified sequences</taxon>
        <taxon>metagenomes</taxon>
        <taxon>ecological metagenomes</taxon>
    </lineage>
</organism>
<dbReference type="EMBL" id="UINC01224390">
    <property type="protein sequence ID" value="SVE53988.1"/>
    <property type="molecule type" value="Genomic_DNA"/>
</dbReference>
<dbReference type="AlphaFoldDB" id="A0A383ECY8"/>
<proteinExistence type="predicted"/>
<accession>A0A383ECY8</accession>
<sequence length="182" mass="21136">MPVLCEAISVVVRRDSIDKYFQGGWGEFVRKIPNPTMCTDGELVRVGFMASDHVQEFIDFLESEGLQFNQLNKEIIARNDFVVVDQIRGPMTECDWIEFGQLSFGEDKVSACWLFEGERKGYGMHFPRKELKFAAPKNWTPNDLTFVEPEEIETRYKFLRTEDGLDVFWDSEAKKEVFIPTT</sequence>
<protein>
    <submittedName>
        <fullName evidence="1">Uncharacterized protein</fullName>
    </submittedName>
</protein>
<gene>
    <name evidence="1" type="ORF">METZ01_LOCUS506842</name>
</gene>
<reference evidence="1" key="1">
    <citation type="submission" date="2018-05" db="EMBL/GenBank/DDBJ databases">
        <authorList>
            <person name="Lanie J.A."/>
            <person name="Ng W.-L."/>
            <person name="Kazmierczak K.M."/>
            <person name="Andrzejewski T.M."/>
            <person name="Davidsen T.M."/>
            <person name="Wayne K.J."/>
            <person name="Tettelin H."/>
            <person name="Glass J.I."/>
            <person name="Rusch D."/>
            <person name="Podicherti R."/>
            <person name="Tsui H.-C.T."/>
            <person name="Winkler M.E."/>
        </authorList>
    </citation>
    <scope>NUCLEOTIDE SEQUENCE</scope>
</reference>
<feature type="non-terminal residue" evidence="1">
    <location>
        <position position="1"/>
    </location>
</feature>
<feature type="non-terminal residue" evidence="1">
    <location>
        <position position="182"/>
    </location>
</feature>